<accession>A0ACC2ZTL6</accession>
<name>A0ACC2ZTL6_9EURO</name>
<dbReference type="EMBL" id="JAPDRQ010000290">
    <property type="protein sequence ID" value="KAJ9650998.1"/>
    <property type="molecule type" value="Genomic_DNA"/>
</dbReference>
<protein>
    <submittedName>
        <fullName evidence="1">Uncharacterized protein</fullName>
    </submittedName>
</protein>
<evidence type="ECO:0000313" key="2">
    <source>
        <dbReference type="Proteomes" id="UP001172386"/>
    </source>
</evidence>
<reference evidence="1" key="1">
    <citation type="submission" date="2022-10" db="EMBL/GenBank/DDBJ databases">
        <title>Culturing micro-colonial fungi from biological soil crusts in the Mojave desert and describing Neophaeococcomyces mojavensis, and introducing the new genera and species Taxawa tesnikishii.</title>
        <authorList>
            <person name="Kurbessoian T."/>
            <person name="Stajich J.E."/>
        </authorList>
    </citation>
    <scope>NUCLEOTIDE SEQUENCE</scope>
    <source>
        <strain evidence="1">JES_112</strain>
    </source>
</reference>
<keyword evidence="2" id="KW-1185">Reference proteome</keyword>
<proteinExistence type="predicted"/>
<organism evidence="1 2">
    <name type="scientific">Neophaeococcomyces mojaviensis</name>
    <dbReference type="NCBI Taxonomy" id="3383035"/>
    <lineage>
        <taxon>Eukaryota</taxon>
        <taxon>Fungi</taxon>
        <taxon>Dikarya</taxon>
        <taxon>Ascomycota</taxon>
        <taxon>Pezizomycotina</taxon>
        <taxon>Eurotiomycetes</taxon>
        <taxon>Chaetothyriomycetidae</taxon>
        <taxon>Chaetothyriales</taxon>
        <taxon>Chaetothyriales incertae sedis</taxon>
        <taxon>Neophaeococcomyces</taxon>
    </lineage>
</organism>
<sequence length="678" mass="75169">MIYSSTEGPIHVPAVDIVSYCFDKQTDYDETKPILIDADEPSRSLSAASLKILVQRLIAGFRALGLQEGDCVLCQIPNTYFYPAVYFAIVGAGGVWCGSNPANQGFEVEHFVDLGKPRFIVTSPQALPTILDVCEKRQISENNVLVLDIDTFPLYIGVPSVFWNFSDSTKNVASSSARSFTDLLCHGESDWRIMTDVEQLKNTPAVYFPTSGTTGLPKLAMVSHHNMIAHHMMLHQEVPYEPSVLVSVPFFHLFGTSLAYIQPIRYGHQTYVMKRFNLEKYLRNIDRFQLTEAYMAPPMLVSIIQSSFDVKDLMKTVRFAGVGGAPIDAVSINKMRALLPANATMTSMWGMTEIGITTLFRYGEDDETGSVGRLLRGMEGKLIDSDGNVVEKEGEPGELYCRTQGVMLGYLNMPFPEDEKEWFRTGDVCCFRDGKLYIVGRAKELIKVKGWQVAPAELEAVLLQNPEIVDAAVVGTIASDGISEVPRAYVIRQKKLREEEMITADEVYKFARVRLASYKALDGGICFVEEIPRTASGKIQRSKLSRMDQYRRSVTTVLQASTSTTTAQDVQKVIEIKDAAMQDVEMAEAKVDTAPHPKQSTRLSSHRSQASTSSNESLPTLGRLRMRLRRKTTASSTSSDGITPATPMNPVNAKVQKKGQSRTEKLKKLVKAMQAAAA</sequence>
<comment type="caution">
    <text evidence="1">The sequence shown here is derived from an EMBL/GenBank/DDBJ whole genome shotgun (WGS) entry which is preliminary data.</text>
</comment>
<evidence type="ECO:0000313" key="1">
    <source>
        <dbReference type="EMBL" id="KAJ9650998.1"/>
    </source>
</evidence>
<gene>
    <name evidence="1" type="ORF">H2198_009713</name>
</gene>
<dbReference type="Proteomes" id="UP001172386">
    <property type="component" value="Unassembled WGS sequence"/>
</dbReference>